<protein>
    <submittedName>
        <fullName evidence="2">Uncharacterized protein</fullName>
    </submittedName>
</protein>
<proteinExistence type="predicted"/>
<gene>
    <name evidence="2" type="ORF">Syun_018887</name>
</gene>
<feature type="region of interest" description="Disordered" evidence="1">
    <location>
        <begin position="73"/>
        <end position="114"/>
    </location>
</feature>
<dbReference type="EMBL" id="JBBNAF010000008">
    <property type="protein sequence ID" value="KAK9121270.1"/>
    <property type="molecule type" value="Genomic_DNA"/>
</dbReference>
<organism evidence="2 3">
    <name type="scientific">Stephania yunnanensis</name>
    <dbReference type="NCBI Taxonomy" id="152371"/>
    <lineage>
        <taxon>Eukaryota</taxon>
        <taxon>Viridiplantae</taxon>
        <taxon>Streptophyta</taxon>
        <taxon>Embryophyta</taxon>
        <taxon>Tracheophyta</taxon>
        <taxon>Spermatophyta</taxon>
        <taxon>Magnoliopsida</taxon>
        <taxon>Ranunculales</taxon>
        <taxon>Menispermaceae</taxon>
        <taxon>Menispermoideae</taxon>
        <taxon>Cissampelideae</taxon>
        <taxon>Stephania</taxon>
    </lineage>
</organism>
<evidence type="ECO:0000313" key="2">
    <source>
        <dbReference type="EMBL" id="KAK9121270.1"/>
    </source>
</evidence>
<sequence>MGMCSMVRQRSSSNGASILRGSIDVSMSSSSILPCPYLSPYIMVFVSARKHYVTLLVNLYKSYVVVVNELPRSPKNRRRSRRDQEEQARRQYAQETKRLRSTARSAAPDPNEYVVRDGETSEGIYFILGLRGNLFFEEGLDNVIARHSRLAKATRLHPRPECDADYLHSILESIARIEGNGVVNGHQNPSRFGWSNSRVRRQVQPNPIQETNVIQFVNIYVLNG</sequence>
<accession>A0AAP0NXF4</accession>
<dbReference type="AlphaFoldDB" id="A0AAP0NXF4"/>
<keyword evidence="3" id="KW-1185">Reference proteome</keyword>
<reference evidence="2 3" key="1">
    <citation type="submission" date="2024-01" db="EMBL/GenBank/DDBJ databases">
        <title>Genome assemblies of Stephania.</title>
        <authorList>
            <person name="Yang L."/>
        </authorList>
    </citation>
    <scope>NUCLEOTIDE SEQUENCE [LARGE SCALE GENOMIC DNA]</scope>
    <source>
        <strain evidence="2">YNDBR</strain>
        <tissue evidence="2">Leaf</tissue>
    </source>
</reference>
<comment type="caution">
    <text evidence="2">The sequence shown here is derived from an EMBL/GenBank/DDBJ whole genome shotgun (WGS) entry which is preliminary data.</text>
</comment>
<name>A0AAP0NXF4_9MAGN</name>
<evidence type="ECO:0000313" key="3">
    <source>
        <dbReference type="Proteomes" id="UP001420932"/>
    </source>
</evidence>
<dbReference type="Proteomes" id="UP001420932">
    <property type="component" value="Unassembled WGS sequence"/>
</dbReference>
<evidence type="ECO:0000256" key="1">
    <source>
        <dbReference type="SAM" id="MobiDB-lite"/>
    </source>
</evidence>